<sequence length="747" mass="82870">MKGLEIDFETRSDVNIKTAGTYLYMASAHTRALLASYRIDGGPLRRWCYGEPCPADIVEHVRNGGLIWAHNASFERLLWQMVLTPRLGWPEVSTEQFRCTAATAAAMALPRDLGGLSDALDLPIKKNKNGVALIRHFSSPRRAKKGEPPGIYFNEPEDFPEKFEQFHDYCDDDVEAEAGAAARMVPLSDAEQEMYLLDQRINDRGMRIDTRSARAALRVAERAKILLDRDMKEATGGAVTACSQVGKIVEWVNAQGVPIPSAAKAEIEELLEADDLPAHVRRVLELRQEAAKSSVSKLRAFLGRAGKDGRVRGAFLFNAASTGRWSSVGAQMHNLPRPRKVYSDLAEKHALNLETLFEAIRFADPKYLRFCYGDELGKPLHLISDALRSFIWAAPGHELLAADYSGIEGAVAAWFAGEHWKVQAMFDLIADPSLPDLYRRAAAGIFNTTTDLLTKKDPRRQVGKVSELSLQYQGGVGAFRSMARNYSLKIDPVYGPAWEAASEERREAAVTRYEQCVKRGEATTKQLSREAWLAAELVKVGWRATHPAIVGAWRALEDGIREAIENPGAKVQVMKCTYLVTRSFLWCRLPSGRCLAYGKPRLSEQVWAKKKNPDGSWADAEVMLRTTAEHLERAGLAKVESKAKPAATALGVDSVTRKYVRFALYGGLAFENIVQAIAADLLRNGIRLAEAHGYPIIGHVHDELIAELPRGVADLDFFLELICRLDPWADGLPLTASGFVGKRYRKD</sequence>
<dbReference type="EMBL" id="FODT01000012">
    <property type="protein sequence ID" value="SEP27044.1"/>
    <property type="molecule type" value="Genomic_DNA"/>
</dbReference>
<name>A0A1H8WH90_9BRAD</name>
<keyword evidence="4" id="KW-0540">Nuclease</keyword>
<evidence type="ECO:0000256" key="2">
    <source>
        <dbReference type="ARBA" id="ARBA00012417"/>
    </source>
</evidence>
<dbReference type="GO" id="GO:0003887">
    <property type="term" value="F:DNA-directed DNA polymerase activity"/>
    <property type="evidence" value="ECO:0007669"/>
    <property type="project" value="UniProtKB-EC"/>
</dbReference>
<evidence type="ECO:0000313" key="7">
    <source>
        <dbReference type="EMBL" id="SEP27044.1"/>
    </source>
</evidence>
<evidence type="ECO:0000256" key="1">
    <source>
        <dbReference type="ARBA" id="ARBA00011541"/>
    </source>
</evidence>
<dbReference type="PANTHER" id="PTHR10133:SF27">
    <property type="entry name" value="DNA POLYMERASE NU"/>
    <property type="match status" value="1"/>
</dbReference>
<feature type="domain" description="DNA-directed DNA polymerase family A palm" evidence="6">
    <location>
        <begin position="384"/>
        <end position="712"/>
    </location>
</feature>
<dbReference type="Proteomes" id="UP000199615">
    <property type="component" value="Unassembled WGS sequence"/>
</dbReference>
<evidence type="ECO:0000259" key="6">
    <source>
        <dbReference type="SMART" id="SM00482"/>
    </source>
</evidence>
<proteinExistence type="predicted"/>
<evidence type="ECO:0000256" key="3">
    <source>
        <dbReference type="ARBA" id="ARBA00022705"/>
    </source>
</evidence>
<evidence type="ECO:0000256" key="5">
    <source>
        <dbReference type="ARBA" id="ARBA00049244"/>
    </source>
</evidence>
<dbReference type="InterPro" id="IPR002298">
    <property type="entry name" value="DNA_polymerase_A"/>
</dbReference>
<protein>
    <recommendedName>
        <fullName evidence="2">DNA-directed DNA polymerase</fullName>
        <ecNumber evidence="2">2.7.7.7</ecNumber>
    </recommendedName>
</protein>
<reference evidence="8" key="1">
    <citation type="submission" date="2016-10" db="EMBL/GenBank/DDBJ databases">
        <authorList>
            <person name="Varghese N."/>
            <person name="Submissions S."/>
        </authorList>
    </citation>
    <scope>NUCLEOTIDE SEQUENCE [LARGE SCALE GENOMIC DNA]</scope>
    <source>
        <strain evidence="8">DSM 123</strain>
    </source>
</reference>
<keyword evidence="8" id="KW-1185">Reference proteome</keyword>
<dbReference type="EC" id="2.7.7.7" evidence="2"/>
<dbReference type="InterPro" id="IPR043502">
    <property type="entry name" value="DNA/RNA_pol_sf"/>
</dbReference>
<dbReference type="SUPFAM" id="SSF56672">
    <property type="entry name" value="DNA/RNA polymerases"/>
    <property type="match status" value="1"/>
</dbReference>
<dbReference type="SMART" id="SM00482">
    <property type="entry name" value="POLAc"/>
    <property type="match status" value="1"/>
</dbReference>
<dbReference type="AlphaFoldDB" id="A0A1H8WH90"/>
<gene>
    <name evidence="7" type="ORF">SAMN05444123_11294</name>
</gene>
<dbReference type="GO" id="GO:0006261">
    <property type="term" value="P:DNA-templated DNA replication"/>
    <property type="evidence" value="ECO:0007669"/>
    <property type="project" value="InterPro"/>
</dbReference>
<dbReference type="PANTHER" id="PTHR10133">
    <property type="entry name" value="DNA POLYMERASE I"/>
    <property type="match status" value="1"/>
</dbReference>
<dbReference type="RefSeq" id="WP_092685924.1">
    <property type="nucleotide sequence ID" value="NZ_FODT01000012.1"/>
</dbReference>
<keyword evidence="4" id="KW-0378">Hydrolase</keyword>
<keyword evidence="4" id="KW-0269">Exonuclease</keyword>
<comment type="subunit">
    <text evidence="1">Single-chain monomer with multiple functions.</text>
</comment>
<organism evidence="7 8">
    <name type="scientific">Rhodopseudomonas pseudopalustris</name>
    <dbReference type="NCBI Taxonomy" id="1513892"/>
    <lineage>
        <taxon>Bacteria</taxon>
        <taxon>Pseudomonadati</taxon>
        <taxon>Pseudomonadota</taxon>
        <taxon>Alphaproteobacteria</taxon>
        <taxon>Hyphomicrobiales</taxon>
        <taxon>Nitrobacteraceae</taxon>
        <taxon>Rhodopseudomonas</taxon>
    </lineage>
</organism>
<dbReference type="GO" id="GO:0006302">
    <property type="term" value="P:double-strand break repair"/>
    <property type="evidence" value="ECO:0007669"/>
    <property type="project" value="TreeGrafter"/>
</dbReference>
<accession>A0A1H8WH90</accession>
<dbReference type="GO" id="GO:0003677">
    <property type="term" value="F:DNA binding"/>
    <property type="evidence" value="ECO:0007669"/>
    <property type="project" value="InterPro"/>
</dbReference>
<dbReference type="InterPro" id="IPR001098">
    <property type="entry name" value="DNA-dir_DNA_pol_A_palm_dom"/>
</dbReference>
<dbReference type="OrthoDB" id="9764911at2"/>
<keyword evidence="3" id="KW-0235">DNA replication</keyword>
<evidence type="ECO:0000313" key="8">
    <source>
        <dbReference type="Proteomes" id="UP000199615"/>
    </source>
</evidence>
<dbReference type="GO" id="GO:0004527">
    <property type="term" value="F:exonuclease activity"/>
    <property type="evidence" value="ECO:0007669"/>
    <property type="project" value="UniProtKB-KW"/>
</dbReference>
<comment type="catalytic activity">
    <reaction evidence="5">
        <text>DNA(n) + a 2'-deoxyribonucleoside 5'-triphosphate = DNA(n+1) + diphosphate</text>
        <dbReference type="Rhea" id="RHEA:22508"/>
        <dbReference type="Rhea" id="RHEA-COMP:17339"/>
        <dbReference type="Rhea" id="RHEA-COMP:17340"/>
        <dbReference type="ChEBI" id="CHEBI:33019"/>
        <dbReference type="ChEBI" id="CHEBI:61560"/>
        <dbReference type="ChEBI" id="CHEBI:173112"/>
        <dbReference type="EC" id="2.7.7.7"/>
    </reaction>
</comment>
<evidence type="ECO:0000256" key="4">
    <source>
        <dbReference type="ARBA" id="ARBA00022839"/>
    </source>
</evidence>